<dbReference type="PANTHER" id="PTHR30329">
    <property type="entry name" value="STATOR ELEMENT OF FLAGELLAR MOTOR COMPLEX"/>
    <property type="match status" value="1"/>
</dbReference>
<protein>
    <submittedName>
        <fullName evidence="4">OmpA family protein</fullName>
    </submittedName>
</protein>
<dbReference type="InterPro" id="IPR006665">
    <property type="entry name" value="OmpA-like"/>
</dbReference>
<dbReference type="EMBL" id="JBHUHY010000002">
    <property type="protein sequence ID" value="MFD2185348.1"/>
    <property type="molecule type" value="Genomic_DNA"/>
</dbReference>
<dbReference type="InterPro" id="IPR036737">
    <property type="entry name" value="OmpA-like_sf"/>
</dbReference>
<keyword evidence="1 2" id="KW-0472">Membrane</keyword>
<evidence type="ECO:0000256" key="1">
    <source>
        <dbReference type="PROSITE-ProRule" id="PRU00473"/>
    </source>
</evidence>
<dbReference type="RefSeq" id="WP_378318311.1">
    <property type="nucleotide sequence ID" value="NZ_JBHUHY010000002.1"/>
</dbReference>
<name>A0ABW5AQU6_9FLAO</name>
<comment type="caution">
    <text evidence="4">The sequence shown here is derived from an EMBL/GenBank/DDBJ whole genome shotgun (WGS) entry which is preliminary data.</text>
</comment>
<keyword evidence="5" id="KW-1185">Reference proteome</keyword>
<feature type="domain" description="OmpA-like" evidence="3">
    <location>
        <begin position="194"/>
        <end position="308"/>
    </location>
</feature>
<sequence>MKNFISLLIFLLFAWLGLWWYYSCNWCAKNIDEETTIVKGKSNPDAKTLAKKAYEDSIAKTGKITAGLVVKGSSNQELFSFSDNFRINQNNADVFIPDSLAEFKDHIIDYLGQYQNQELIISGYESLSEKENQSGFGLSRANTIKDILINSGVNPNRIVSKAYTNDFKYNSDGKYQGGILLNFKTLDTSRIEEIEKSVANRTLYSSFGQKTFKPDPMLVNYVLELKNYLSKYPNKKIQIIGHTDDIGEEEANLWYGQERAIHVKNYFISQGIKNNKIIALSRGESSPLVPNNSEENRAKNRRIEITVN</sequence>
<evidence type="ECO:0000256" key="2">
    <source>
        <dbReference type="SAM" id="Phobius"/>
    </source>
</evidence>
<organism evidence="4 5">
    <name type="scientific">Aquimarina celericrescens</name>
    <dbReference type="NCBI Taxonomy" id="1964542"/>
    <lineage>
        <taxon>Bacteria</taxon>
        <taxon>Pseudomonadati</taxon>
        <taxon>Bacteroidota</taxon>
        <taxon>Flavobacteriia</taxon>
        <taxon>Flavobacteriales</taxon>
        <taxon>Flavobacteriaceae</taxon>
        <taxon>Aquimarina</taxon>
    </lineage>
</organism>
<dbReference type="Proteomes" id="UP001597344">
    <property type="component" value="Unassembled WGS sequence"/>
</dbReference>
<evidence type="ECO:0000259" key="3">
    <source>
        <dbReference type="PROSITE" id="PS51123"/>
    </source>
</evidence>
<proteinExistence type="predicted"/>
<dbReference type="SUPFAM" id="SSF103088">
    <property type="entry name" value="OmpA-like"/>
    <property type="match status" value="2"/>
</dbReference>
<feature type="transmembrane region" description="Helical" evidence="2">
    <location>
        <begin position="5"/>
        <end position="22"/>
    </location>
</feature>
<evidence type="ECO:0000313" key="4">
    <source>
        <dbReference type="EMBL" id="MFD2185348.1"/>
    </source>
</evidence>
<gene>
    <name evidence="4" type="ORF">ACFSJT_00975</name>
</gene>
<keyword evidence="2" id="KW-0812">Transmembrane</keyword>
<evidence type="ECO:0000313" key="5">
    <source>
        <dbReference type="Proteomes" id="UP001597344"/>
    </source>
</evidence>
<dbReference type="PANTHER" id="PTHR30329:SF21">
    <property type="entry name" value="LIPOPROTEIN YIAD-RELATED"/>
    <property type="match status" value="1"/>
</dbReference>
<reference evidence="5" key="1">
    <citation type="journal article" date="2019" name="Int. J. Syst. Evol. Microbiol.">
        <title>The Global Catalogue of Microorganisms (GCM) 10K type strain sequencing project: providing services to taxonomists for standard genome sequencing and annotation.</title>
        <authorList>
            <consortium name="The Broad Institute Genomics Platform"/>
            <consortium name="The Broad Institute Genome Sequencing Center for Infectious Disease"/>
            <person name="Wu L."/>
            <person name="Ma J."/>
        </authorList>
    </citation>
    <scope>NUCLEOTIDE SEQUENCE [LARGE SCALE GENOMIC DNA]</scope>
    <source>
        <strain evidence="5">DT92</strain>
    </source>
</reference>
<dbReference type="InterPro" id="IPR050330">
    <property type="entry name" value="Bact_OuterMem_StrucFunc"/>
</dbReference>
<keyword evidence="2" id="KW-1133">Transmembrane helix</keyword>
<dbReference type="PROSITE" id="PS51123">
    <property type="entry name" value="OMPA_2"/>
    <property type="match status" value="1"/>
</dbReference>
<accession>A0ABW5AQU6</accession>
<dbReference type="Gene3D" id="3.30.1330.60">
    <property type="entry name" value="OmpA-like domain"/>
    <property type="match status" value="2"/>
</dbReference>
<dbReference type="Pfam" id="PF00691">
    <property type="entry name" value="OmpA"/>
    <property type="match status" value="1"/>
</dbReference>
<dbReference type="CDD" id="cd07185">
    <property type="entry name" value="OmpA_C-like"/>
    <property type="match status" value="1"/>
</dbReference>